<evidence type="ECO:0000256" key="1">
    <source>
        <dbReference type="ARBA" id="ARBA00004613"/>
    </source>
</evidence>
<dbReference type="Gene3D" id="3.80.10.10">
    <property type="entry name" value="Ribonuclease Inhibitor"/>
    <property type="match status" value="1"/>
</dbReference>
<dbReference type="GO" id="GO:0005576">
    <property type="term" value="C:extracellular region"/>
    <property type="evidence" value="ECO:0007669"/>
    <property type="project" value="UniProtKB-SubCell"/>
</dbReference>
<proteinExistence type="predicted"/>
<dbReference type="InterPro" id="IPR001611">
    <property type="entry name" value="Leu-rich_rpt"/>
</dbReference>
<protein>
    <submittedName>
        <fullName evidence="5">Uncharacterized protein</fullName>
    </submittedName>
</protein>
<name>A0A6G1DWM4_9ORYZ</name>
<evidence type="ECO:0000256" key="4">
    <source>
        <dbReference type="ARBA" id="ARBA00022737"/>
    </source>
</evidence>
<dbReference type="OrthoDB" id="676979at2759"/>
<keyword evidence="3" id="KW-0732">Signal</keyword>
<evidence type="ECO:0000313" key="6">
    <source>
        <dbReference type="Proteomes" id="UP000479710"/>
    </source>
</evidence>
<dbReference type="PANTHER" id="PTHR32093">
    <property type="entry name" value="LEUCINE-RICH REPEAT EXTENSIN-LIKE PROTEIN 3-RELATED"/>
    <property type="match status" value="1"/>
</dbReference>
<dbReference type="AlphaFoldDB" id="A0A6G1DWM4"/>
<dbReference type="SUPFAM" id="SSF52058">
    <property type="entry name" value="L domain-like"/>
    <property type="match status" value="1"/>
</dbReference>
<keyword evidence="4" id="KW-0677">Repeat</keyword>
<keyword evidence="6" id="KW-1185">Reference proteome</keyword>
<organism evidence="5 6">
    <name type="scientific">Oryza meyeriana var. granulata</name>
    <dbReference type="NCBI Taxonomy" id="110450"/>
    <lineage>
        <taxon>Eukaryota</taxon>
        <taxon>Viridiplantae</taxon>
        <taxon>Streptophyta</taxon>
        <taxon>Embryophyta</taxon>
        <taxon>Tracheophyta</taxon>
        <taxon>Spermatophyta</taxon>
        <taxon>Magnoliopsida</taxon>
        <taxon>Liliopsida</taxon>
        <taxon>Poales</taxon>
        <taxon>Poaceae</taxon>
        <taxon>BOP clade</taxon>
        <taxon>Oryzoideae</taxon>
        <taxon>Oryzeae</taxon>
        <taxon>Oryzinae</taxon>
        <taxon>Oryza</taxon>
        <taxon>Oryza meyeriana</taxon>
    </lineage>
</organism>
<dbReference type="EMBL" id="SPHZ02000005">
    <property type="protein sequence ID" value="KAF0916867.1"/>
    <property type="molecule type" value="Genomic_DNA"/>
</dbReference>
<evidence type="ECO:0000313" key="5">
    <source>
        <dbReference type="EMBL" id="KAF0916867.1"/>
    </source>
</evidence>
<dbReference type="InterPro" id="IPR051582">
    <property type="entry name" value="LRR_extensin-like_regulator"/>
</dbReference>
<keyword evidence="2" id="KW-0964">Secreted</keyword>
<gene>
    <name evidence="5" type="ORF">E2562_014607</name>
</gene>
<comment type="subcellular location">
    <subcellularLocation>
        <location evidence="1">Secreted</location>
    </subcellularLocation>
</comment>
<evidence type="ECO:0000256" key="3">
    <source>
        <dbReference type="ARBA" id="ARBA00022729"/>
    </source>
</evidence>
<sequence length="157" mass="17512">MAKMLDVINFVNNKFDGFVPMEIGCLQNTIIIDVSGNVLVRTSPKTLCNCTKLEQLDVSRNVFTGIVHETISKLPVFVSFSFSFNFFNSESTPCMTSENANVTLDDRATASARCARSRKRRYKACPCSCAPSTAASTSPPATRRRENHWCQRSIELM</sequence>
<dbReference type="PANTHER" id="PTHR32093:SF104">
    <property type="entry name" value="OS11G0657400 PROTEIN"/>
    <property type="match status" value="1"/>
</dbReference>
<reference evidence="5 6" key="1">
    <citation type="submission" date="2019-11" db="EMBL/GenBank/DDBJ databases">
        <title>Whole genome sequence of Oryza granulata.</title>
        <authorList>
            <person name="Li W."/>
        </authorList>
    </citation>
    <scope>NUCLEOTIDE SEQUENCE [LARGE SCALE GENOMIC DNA]</scope>
    <source>
        <strain evidence="6">cv. Menghai</strain>
        <tissue evidence="5">Leaf</tissue>
    </source>
</reference>
<evidence type="ECO:0000256" key="2">
    <source>
        <dbReference type="ARBA" id="ARBA00022525"/>
    </source>
</evidence>
<dbReference type="Proteomes" id="UP000479710">
    <property type="component" value="Unassembled WGS sequence"/>
</dbReference>
<comment type="caution">
    <text evidence="5">The sequence shown here is derived from an EMBL/GenBank/DDBJ whole genome shotgun (WGS) entry which is preliminary data.</text>
</comment>
<dbReference type="InterPro" id="IPR032675">
    <property type="entry name" value="LRR_dom_sf"/>
</dbReference>
<dbReference type="Pfam" id="PF00560">
    <property type="entry name" value="LRR_1"/>
    <property type="match status" value="1"/>
</dbReference>
<accession>A0A6G1DWM4</accession>